<dbReference type="InterPro" id="IPR021109">
    <property type="entry name" value="Peptidase_aspartic_dom_sf"/>
</dbReference>
<dbReference type="EMBL" id="JBDFQZ010000009">
    <property type="protein sequence ID" value="KAK9690873.1"/>
    <property type="molecule type" value="Genomic_DNA"/>
</dbReference>
<keyword evidence="1" id="KW-0645">Protease</keyword>
<dbReference type="InterPro" id="IPR051708">
    <property type="entry name" value="Plant_Aspart_Prot_A1"/>
</dbReference>
<protein>
    <recommendedName>
        <fullName evidence="3">Peptidase A1 domain-containing protein</fullName>
    </recommendedName>
</protein>
<evidence type="ECO:0000256" key="2">
    <source>
        <dbReference type="ARBA" id="ARBA00022801"/>
    </source>
</evidence>
<feature type="domain" description="Peptidase A1" evidence="3">
    <location>
        <begin position="1"/>
        <end position="213"/>
    </location>
</feature>
<reference evidence="4" key="1">
    <citation type="submission" date="2024-03" db="EMBL/GenBank/DDBJ databases">
        <title>WGS assembly of Saponaria officinalis var. Norfolk2.</title>
        <authorList>
            <person name="Jenkins J."/>
            <person name="Shu S."/>
            <person name="Grimwood J."/>
            <person name="Barry K."/>
            <person name="Goodstein D."/>
            <person name="Schmutz J."/>
            <person name="Leebens-Mack J."/>
            <person name="Osbourn A."/>
        </authorList>
    </citation>
    <scope>NUCLEOTIDE SEQUENCE [LARGE SCALE GENOMIC DNA]</scope>
    <source>
        <strain evidence="4">JIC</strain>
    </source>
</reference>
<evidence type="ECO:0000313" key="4">
    <source>
        <dbReference type="EMBL" id="KAK9690873.1"/>
    </source>
</evidence>
<dbReference type="PANTHER" id="PTHR47967">
    <property type="entry name" value="OS07G0603500 PROTEIN-RELATED"/>
    <property type="match status" value="1"/>
</dbReference>
<dbReference type="PANTHER" id="PTHR47967:SF117">
    <property type="entry name" value="PEPTIDASE A1 DOMAIN-CONTAINING PROTEIN"/>
    <property type="match status" value="1"/>
</dbReference>
<evidence type="ECO:0000256" key="1">
    <source>
        <dbReference type="ARBA" id="ARBA00022670"/>
    </source>
</evidence>
<dbReference type="SUPFAM" id="SSF50630">
    <property type="entry name" value="Acid proteases"/>
    <property type="match status" value="1"/>
</dbReference>
<evidence type="ECO:0000259" key="3">
    <source>
        <dbReference type="PROSITE" id="PS51767"/>
    </source>
</evidence>
<sequence>MNRDPSSFMGQRGARLGARFWYCFTPMLSHYQQPQMFLRFGDDIPRVNLMYRTPLIQGPDSHYYLDLRAIRVGNARLRINRSVFQLREDGLGGTYINSGSRDTWLIDVAYREFGRELRHTMAPRYPKMKAFRQGGSLCFTQSKGVRTVFPVVKFHFANGAEFVIKQEAYVKDFGSAGLCSLIMPSDKSTVLGARQQVNHRIIYDIANSELQFERTDCSRRN</sequence>
<comment type="caution">
    <text evidence="4">The sequence shown here is derived from an EMBL/GenBank/DDBJ whole genome shotgun (WGS) entry which is preliminary data.</text>
</comment>
<organism evidence="4 5">
    <name type="scientific">Saponaria officinalis</name>
    <name type="common">Common soapwort</name>
    <name type="synonym">Lychnis saponaria</name>
    <dbReference type="NCBI Taxonomy" id="3572"/>
    <lineage>
        <taxon>Eukaryota</taxon>
        <taxon>Viridiplantae</taxon>
        <taxon>Streptophyta</taxon>
        <taxon>Embryophyta</taxon>
        <taxon>Tracheophyta</taxon>
        <taxon>Spermatophyta</taxon>
        <taxon>Magnoliopsida</taxon>
        <taxon>eudicotyledons</taxon>
        <taxon>Gunneridae</taxon>
        <taxon>Pentapetalae</taxon>
        <taxon>Caryophyllales</taxon>
        <taxon>Caryophyllaceae</taxon>
        <taxon>Caryophylleae</taxon>
        <taxon>Saponaria</taxon>
    </lineage>
</organism>
<gene>
    <name evidence="4" type="ORF">RND81_09G160200</name>
</gene>
<dbReference type="GO" id="GO:0006508">
    <property type="term" value="P:proteolysis"/>
    <property type="evidence" value="ECO:0007669"/>
    <property type="project" value="UniProtKB-KW"/>
</dbReference>
<proteinExistence type="predicted"/>
<dbReference type="Proteomes" id="UP001443914">
    <property type="component" value="Unassembled WGS sequence"/>
</dbReference>
<dbReference type="GO" id="GO:0008233">
    <property type="term" value="F:peptidase activity"/>
    <property type="evidence" value="ECO:0007669"/>
    <property type="project" value="UniProtKB-KW"/>
</dbReference>
<dbReference type="GO" id="GO:0005576">
    <property type="term" value="C:extracellular region"/>
    <property type="evidence" value="ECO:0007669"/>
    <property type="project" value="TreeGrafter"/>
</dbReference>
<keyword evidence="5" id="KW-1185">Reference proteome</keyword>
<dbReference type="InterPro" id="IPR033121">
    <property type="entry name" value="PEPTIDASE_A1"/>
</dbReference>
<keyword evidence="2" id="KW-0378">Hydrolase</keyword>
<name>A0AAW1IMZ4_SAPOF</name>
<dbReference type="AlphaFoldDB" id="A0AAW1IMZ4"/>
<evidence type="ECO:0000313" key="5">
    <source>
        <dbReference type="Proteomes" id="UP001443914"/>
    </source>
</evidence>
<accession>A0AAW1IMZ4</accession>
<dbReference type="InterPro" id="IPR032799">
    <property type="entry name" value="TAXi_C"/>
</dbReference>
<dbReference type="Pfam" id="PF14541">
    <property type="entry name" value="TAXi_C"/>
    <property type="match status" value="1"/>
</dbReference>
<dbReference type="PROSITE" id="PS51767">
    <property type="entry name" value="PEPTIDASE_A1"/>
    <property type="match status" value="1"/>
</dbReference>
<dbReference type="Gene3D" id="2.40.70.10">
    <property type="entry name" value="Acid Proteases"/>
    <property type="match status" value="1"/>
</dbReference>